<evidence type="ECO:0000256" key="5">
    <source>
        <dbReference type="PIRNR" id="PIRNR005992"/>
    </source>
</evidence>
<comment type="similarity">
    <text evidence="5">Belongs to the adaptor complexes medium subunit family.</text>
</comment>
<evidence type="ECO:0000313" key="8">
    <source>
        <dbReference type="Proteomes" id="UP000195570"/>
    </source>
</evidence>
<evidence type="ECO:0000256" key="3">
    <source>
        <dbReference type="ARBA" id="ARBA00022927"/>
    </source>
</evidence>
<dbReference type="RefSeq" id="XP_067077528.1">
    <property type="nucleotide sequence ID" value="XM_067221427.1"/>
</dbReference>
<dbReference type="PRINTS" id="PR00314">
    <property type="entry name" value="CLATHRINADPT"/>
</dbReference>
<dbReference type="CDD" id="cd14837">
    <property type="entry name" value="AP3_Mu_N"/>
    <property type="match status" value="1"/>
</dbReference>
<dbReference type="Gene3D" id="2.60.40.1170">
    <property type="entry name" value="Mu homology domain, subdomain B"/>
    <property type="match status" value="2"/>
</dbReference>
<keyword evidence="3 5" id="KW-0653">Protein transport</keyword>
<dbReference type="PROSITE" id="PS00990">
    <property type="entry name" value="CLAT_ADAPTOR_M_1"/>
    <property type="match status" value="1"/>
</dbReference>
<name>A0A1G4I323_TRYEQ</name>
<dbReference type="InterPro" id="IPR018240">
    <property type="entry name" value="Clathrin_mu_CS"/>
</dbReference>
<dbReference type="PANTHER" id="PTHR10529">
    <property type="entry name" value="AP COMPLEX SUBUNIT MU"/>
    <property type="match status" value="1"/>
</dbReference>
<sequence>MITGLFFLNKHGEVIIEKEFREKVPRSSLEDFWCTYMTPLRSIEEAPAVITYSRFAFIQIHRNDVVLLAVATSECFPLFVMEVLALAAKVVQKYLKVISESTLRENFSLVYQLLVELIDNGYPLTTEMHVLEELVLPPSLENVFRSALEAPVAIKRRHMGSRAVPWRDPATKHSSNEIFFDIVENLDCIVDCEGNVVQSAVRGAVEVNCRLSGLPEVIMRLTGIDCIEDIAMHRCVRRSRYEVDRMISFIPVDGKFTLLQYRCKMANSVQVPFYVTPQITFNASVGRFNCMVGFRGSGLAARSREYEIQKLIIHLPLPPQTEAVQVHSISHGNTNFKKARNMLVWNVGSLHRGTCSLSGEFTFGTEREKEGLAPCTGGSALVEFSIPNYLLSSIRVDSVQVLNDLTKPYKGVKYVTTAGRFAVRTI</sequence>
<protein>
    <submittedName>
        <fullName evidence="7">AP-3 complex subunit mu, putative</fullName>
    </submittedName>
</protein>
<dbReference type="InterPro" id="IPR011012">
    <property type="entry name" value="Longin-like_dom_sf"/>
</dbReference>
<dbReference type="PROSITE" id="PS51072">
    <property type="entry name" value="MHD"/>
    <property type="match status" value="1"/>
</dbReference>
<dbReference type="GO" id="GO:0016192">
    <property type="term" value="P:vesicle-mediated transport"/>
    <property type="evidence" value="ECO:0007669"/>
    <property type="project" value="InterPro"/>
</dbReference>
<organism evidence="7 8">
    <name type="scientific">Trypanosoma equiperdum</name>
    <dbReference type="NCBI Taxonomy" id="5694"/>
    <lineage>
        <taxon>Eukaryota</taxon>
        <taxon>Discoba</taxon>
        <taxon>Euglenozoa</taxon>
        <taxon>Kinetoplastea</taxon>
        <taxon>Metakinetoplastina</taxon>
        <taxon>Trypanosomatida</taxon>
        <taxon>Trypanosomatidae</taxon>
        <taxon>Trypanosoma</taxon>
    </lineage>
</organism>
<comment type="caution">
    <text evidence="7">The sequence shown here is derived from an EMBL/GenBank/DDBJ whole genome shotgun (WGS) entry which is preliminary data.</text>
</comment>
<dbReference type="AlphaFoldDB" id="A0A1G4I323"/>
<keyword evidence="8" id="KW-1185">Reference proteome</keyword>
<dbReference type="Gene3D" id="3.30.450.60">
    <property type="match status" value="1"/>
</dbReference>
<keyword evidence="4" id="KW-0472">Membrane</keyword>
<feature type="domain" description="MHD" evidence="6">
    <location>
        <begin position="175"/>
        <end position="424"/>
    </location>
</feature>
<dbReference type="InterPro" id="IPR050431">
    <property type="entry name" value="Adaptor_comp_med_subunit"/>
</dbReference>
<evidence type="ECO:0000259" key="6">
    <source>
        <dbReference type="PROSITE" id="PS51072"/>
    </source>
</evidence>
<dbReference type="InterPro" id="IPR028565">
    <property type="entry name" value="MHD"/>
</dbReference>
<dbReference type="InterPro" id="IPR036168">
    <property type="entry name" value="AP2_Mu_C_sf"/>
</dbReference>
<dbReference type="VEuPathDB" id="TriTrypDB:TEOVI_000516100"/>
<dbReference type="FunFam" id="3.30.450.60:FF:000002">
    <property type="entry name" value="AP-2 complex subunit mu, putative"/>
    <property type="match status" value="1"/>
</dbReference>
<dbReference type="GO" id="GO:0030131">
    <property type="term" value="C:clathrin adaptor complex"/>
    <property type="evidence" value="ECO:0007669"/>
    <property type="project" value="UniProtKB-UniRule"/>
</dbReference>
<gene>
    <name evidence="7" type="ORF">TEOVI_000516100</name>
</gene>
<evidence type="ECO:0000256" key="1">
    <source>
        <dbReference type="ARBA" id="ARBA00004308"/>
    </source>
</evidence>
<comment type="subcellular location">
    <subcellularLocation>
        <location evidence="1">Endomembrane system</location>
    </subcellularLocation>
</comment>
<dbReference type="EMBL" id="CZPT02000494">
    <property type="protein sequence ID" value="SCU66038.1"/>
    <property type="molecule type" value="Genomic_DNA"/>
</dbReference>
<dbReference type="PIRSF" id="PIRSF005992">
    <property type="entry name" value="Clathrin_mu"/>
    <property type="match status" value="1"/>
</dbReference>
<keyword evidence="2 5" id="KW-0813">Transport</keyword>
<accession>A0A1G4I323</accession>
<dbReference type="GO" id="GO:0012505">
    <property type="term" value="C:endomembrane system"/>
    <property type="evidence" value="ECO:0007669"/>
    <property type="project" value="UniProtKB-SubCell"/>
</dbReference>
<dbReference type="Pfam" id="PF00928">
    <property type="entry name" value="Adap_comp_sub"/>
    <property type="match status" value="1"/>
</dbReference>
<dbReference type="SUPFAM" id="SSF49447">
    <property type="entry name" value="Second domain of Mu2 adaptin subunit (ap50) of ap2 adaptor"/>
    <property type="match status" value="1"/>
</dbReference>
<evidence type="ECO:0000256" key="2">
    <source>
        <dbReference type="ARBA" id="ARBA00022448"/>
    </source>
</evidence>
<dbReference type="CDD" id="cd09252">
    <property type="entry name" value="AP-3_Mu3_Cterm"/>
    <property type="match status" value="1"/>
</dbReference>
<evidence type="ECO:0000313" key="7">
    <source>
        <dbReference type="EMBL" id="SCU66038.1"/>
    </source>
</evidence>
<reference evidence="7" key="1">
    <citation type="submission" date="2016-09" db="EMBL/GenBank/DDBJ databases">
        <authorList>
            <person name="Hebert L."/>
            <person name="Moumen B."/>
        </authorList>
    </citation>
    <scope>NUCLEOTIDE SEQUENCE [LARGE SCALE GENOMIC DNA]</scope>
    <source>
        <strain evidence="7">OVI</strain>
    </source>
</reference>
<proteinExistence type="inferred from homology"/>
<dbReference type="InterPro" id="IPR001392">
    <property type="entry name" value="Clathrin_mu"/>
</dbReference>
<dbReference type="GO" id="GO:0006886">
    <property type="term" value="P:intracellular protein transport"/>
    <property type="evidence" value="ECO:0007669"/>
    <property type="project" value="UniProtKB-UniRule"/>
</dbReference>
<dbReference type="SUPFAM" id="SSF64356">
    <property type="entry name" value="SNARE-like"/>
    <property type="match status" value="1"/>
</dbReference>
<dbReference type="GeneID" id="92379101"/>
<dbReference type="Proteomes" id="UP000195570">
    <property type="component" value="Unassembled WGS sequence"/>
</dbReference>
<evidence type="ECO:0000256" key="4">
    <source>
        <dbReference type="ARBA" id="ARBA00023136"/>
    </source>
</evidence>